<organism evidence="9 10">
    <name type="scientific">Domibacillus enclensis</name>
    <dbReference type="NCBI Taxonomy" id="1017273"/>
    <lineage>
        <taxon>Bacteria</taxon>
        <taxon>Bacillati</taxon>
        <taxon>Bacillota</taxon>
        <taxon>Bacilli</taxon>
        <taxon>Bacillales</taxon>
        <taxon>Bacillaceae</taxon>
        <taxon>Domibacillus</taxon>
    </lineage>
</organism>
<keyword evidence="5 7" id="KW-0472">Membrane</keyword>
<feature type="transmembrane region" description="Helical" evidence="7">
    <location>
        <begin position="55"/>
        <end position="77"/>
    </location>
</feature>
<evidence type="ECO:0000256" key="1">
    <source>
        <dbReference type="ARBA" id="ARBA00004651"/>
    </source>
</evidence>
<feature type="transmembrane region" description="Helical" evidence="7">
    <location>
        <begin position="83"/>
        <end position="102"/>
    </location>
</feature>
<evidence type="ECO:0000256" key="3">
    <source>
        <dbReference type="ARBA" id="ARBA00022692"/>
    </source>
</evidence>
<dbReference type="Pfam" id="PF00893">
    <property type="entry name" value="Multi_Drug_Res"/>
    <property type="match status" value="1"/>
</dbReference>
<feature type="transmembrane region" description="Helical" evidence="7">
    <location>
        <begin position="29"/>
        <end position="48"/>
    </location>
</feature>
<dbReference type="InterPro" id="IPR000390">
    <property type="entry name" value="Small_drug/metabolite_transptr"/>
</dbReference>
<reference evidence="9 10" key="1">
    <citation type="submission" date="2017-01" db="EMBL/GenBank/DDBJ databases">
        <authorList>
            <person name="Mah S.A."/>
            <person name="Swanson W.J."/>
            <person name="Moy G.W."/>
            <person name="Vacquier V.D."/>
        </authorList>
    </citation>
    <scope>NUCLEOTIDE SEQUENCE [LARGE SCALE GENOMIC DNA]</scope>
    <source>
        <strain evidence="9 10">NIO-1016</strain>
    </source>
</reference>
<evidence type="ECO:0000313" key="11">
    <source>
        <dbReference type="Proteomes" id="UP000215545"/>
    </source>
</evidence>
<evidence type="ECO:0000256" key="5">
    <source>
        <dbReference type="ARBA" id="ARBA00023136"/>
    </source>
</evidence>
<dbReference type="PANTHER" id="PTHR30561:SF7">
    <property type="entry name" value="GUANIDINIUM EFFLUX SYSTEM SUBUNIT GDNC-RELATED"/>
    <property type="match status" value="1"/>
</dbReference>
<keyword evidence="4 7" id="KW-1133">Transmembrane helix</keyword>
<evidence type="ECO:0000256" key="7">
    <source>
        <dbReference type="SAM" id="Phobius"/>
    </source>
</evidence>
<evidence type="ECO:0000256" key="2">
    <source>
        <dbReference type="ARBA" id="ARBA00022475"/>
    </source>
</evidence>
<keyword evidence="11" id="KW-1185">Reference proteome</keyword>
<dbReference type="InterPro" id="IPR045324">
    <property type="entry name" value="Small_multidrug_res"/>
</dbReference>
<dbReference type="SUPFAM" id="SSF103481">
    <property type="entry name" value="Multidrug resistance efflux transporter EmrE"/>
    <property type="match status" value="1"/>
</dbReference>
<keyword evidence="3 6" id="KW-0812">Transmembrane</keyword>
<comment type="similarity">
    <text evidence="6">Belongs to the drug/metabolite transporter (DMT) superfamily. Small multidrug resistance (SMR) (TC 2.A.7.1) family.</text>
</comment>
<reference evidence="11" key="2">
    <citation type="submission" date="2017-03" db="EMBL/GenBank/DDBJ databases">
        <title>Bacillus sp. V-88(T) DSM27956, whole genome shotgun sequencing project.</title>
        <authorList>
            <person name="Dastager S.G."/>
            <person name="Neurgaonkar P.S."/>
            <person name="Dharne M.S."/>
        </authorList>
    </citation>
    <scope>NUCLEOTIDE SEQUENCE [LARGE SCALE GENOMIC DNA]</scope>
    <source>
        <strain evidence="11">DSM 25145</strain>
    </source>
</reference>
<evidence type="ECO:0000313" key="9">
    <source>
        <dbReference type="EMBL" id="SIQ91617.1"/>
    </source>
</evidence>
<gene>
    <name evidence="8" type="ORF">B1B05_10325</name>
    <name evidence="9" type="ORF">SAMN05443094_104229</name>
</gene>
<comment type="subcellular location">
    <subcellularLocation>
        <location evidence="1 6">Cell membrane</location>
        <topology evidence="1 6">Multi-pass membrane protein</topology>
    </subcellularLocation>
</comment>
<evidence type="ECO:0000256" key="4">
    <source>
        <dbReference type="ARBA" id="ARBA00022989"/>
    </source>
</evidence>
<dbReference type="STRING" id="1017273.SAMN05443094_104229"/>
<dbReference type="GO" id="GO:0005886">
    <property type="term" value="C:plasma membrane"/>
    <property type="evidence" value="ECO:0007669"/>
    <property type="project" value="UniProtKB-SubCell"/>
</dbReference>
<protein>
    <submittedName>
        <fullName evidence="9">Paired small multidrug resistance pump</fullName>
    </submittedName>
    <submittedName>
        <fullName evidence="8">QacE family quaternary ammonium compound efflux SMR transporter</fullName>
    </submittedName>
</protein>
<dbReference type="InterPro" id="IPR037185">
    <property type="entry name" value="EmrE-like"/>
</dbReference>
<dbReference type="Gene3D" id="1.10.3730.20">
    <property type="match status" value="1"/>
</dbReference>
<dbReference type="Proteomes" id="UP000215545">
    <property type="component" value="Unassembled WGS sequence"/>
</dbReference>
<reference evidence="8" key="3">
    <citation type="submission" date="2017-03" db="EMBL/GenBank/DDBJ databases">
        <authorList>
            <person name="Dastager S.G."/>
            <person name="Neurgaonkar P.S."/>
            <person name="Dharne M.S."/>
        </authorList>
    </citation>
    <scope>NUCLEOTIDE SEQUENCE</scope>
    <source>
        <strain evidence="8">DSM 25145</strain>
    </source>
</reference>
<proteinExistence type="inferred from homology"/>
<keyword evidence="2" id="KW-1003">Cell membrane</keyword>
<evidence type="ECO:0000313" key="8">
    <source>
        <dbReference type="EMBL" id="OXS77992.1"/>
    </source>
</evidence>
<dbReference type="Proteomes" id="UP000186385">
    <property type="component" value="Unassembled WGS sequence"/>
</dbReference>
<evidence type="ECO:0000313" key="10">
    <source>
        <dbReference type="Proteomes" id="UP000186385"/>
    </source>
</evidence>
<name>A0A1N6WNH8_9BACI</name>
<dbReference type="PANTHER" id="PTHR30561">
    <property type="entry name" value="SMR FAMILY PROTON-DEPENDENT DRUG EFFLUX TRANSPORTER SUGE"/>
    <property type="match status" value="1"/>
</dbReference>
<dbReference type="AlphaFoldDB" id="A0A1N6WNH8"/>
<dbReference type="EMBL" id="FTLX01000004">
    <property type="protein sequence ID" value="SIQ91617.1"/>
    <property type="molecule type" value="Genomic_DNA"/>
</dbReference>
<accession>A0A1N6WNH8</accession>
<evidence type="ECO:0000256" key="6">
    <source>
        <dbReference type="RuleBase" id="RU003942"/>
    </source>
</evidence>
<dbReference type="EMBL" id="MWSK01000004">
    <property type="protein sequence ID" value="OXS77992.1"/>
    <property type="molecule type" value="Genomic_DNA"/>
</dbReference>
<dbReference type="OrthoDB" id="2168659at2"/>
<dbReference type="GO" id="GO:0022857">
    <property type="term" value="F:transmembrane transporter activity"/>
    <property type="evidence" value="ECO:0007669"/>
    <property type="project" value="InterPro"/>
</dbReference>
<sequence length="111" mass="11849">MNIKWLLVLVAGFFEVGWAAGLKHADSTIEWVLTVLAIAVSFGLLIYCSSQLPATTVYAAFVGLGTAGTVMLEMAVFGVPFSWAKIWLVCLLLTGIIGLKVVTVEKDVVSS</sequence>
<dbReference type="RefSeq" id="WP_045851905.1">
    <property type="nucleotide sequence ID" value="NZ_FTLX01000004.1"/>
</dbReference>